<evidence type="ECO:0000313" key="4">
    <source>
        <dbReference type="Proteomes" id="UP000546162"/>
    </source>
</evidence>
<dbReference type="PANTHER" id="PTHR43798:SF31">
    <property type="entry name" value="AB HYDROLASE SUPERFAMILY PROTEIN YCLE"/>
    <property type="match status" value="1"/>
</dbReference>
<dbReference type="PANTHER" id="PTHR43798">
    <property type="entry name" value="MONOACYLGLYCEROL LIPASE"/>
    <property type="match status" value="1"/>
</dbReference>
<dbReference type="EMBL" id="JACHNB010000001">
    <property type="protein sequence ID" value="MBB4741684.1"/>
    <property type="molecule type" value="Genomic_DNA"/>
</dbReference>
<dbReference type="GO" id="GO:0016020">
    <property type="term" value="C:membrane"/>
    <property type="evidence" value="ECO:0007669"/>
    <property type="project" value="TreeGrafter"/>
</dbReference>
<dbReference type="SUPFAM" id="SSF53474">
    <property type="entry name" value="alpha/beta-Hydrolases"/>
    <property type="match status" value="1"/>
</dbReference>
<dbReference type="InterPro" id="IPR050266">
    <property type="entry name" value="AB_hydrolase_sf"/>
</dbReference>
<proteinExistence type="predicted"/>
<evidence type="ECO:0000313" key="3">
    <source>
        <dbReference type="EMBL" id="MBB4741684.1"/>
    </source>
</evidence>
<keyword evidence="4" id="KW-1185">Reference proteome</keyword>
<dbReference type="GO" id="GO:0016787">
    <property type="term" value="F:hydrolase activity"/>
    <property type="evidence" value="ECO:0007669"/>
    <property type="project" value="UniProtKB-KW"/>
</dbReference>
<evidence type="ECO:0000259" key="2">
    <source>
        <dbReference type="Pfam" id="PF12697"/>
    </source>
</evidence>
<gene>
    <name evidence="3" type="ORF">BJY16_005143</name>
</gene>
<evidence type="ECO:0000256" key="1">
    <source>
        <dbReference type="ARBA" id="ARBA00022801"/>
    </source>
</evidence>
<reference evidence="3 4" key="1">
    <citation type="submission" date="2020-08" db="EMBL/GenBank/DDBJ databases">
        <title>Sequencing the genomes of 1000 actinobacteria strains.</title>
        <authorList>
            <person name="Klenk H.-P."/>
        </authorList>
    </citation>
    <scope>NUCLEOTIDE SEQUENCE [LARGE SCALE GENOMIC DNA]</scope>
    <source>
        <strain evidence="3 4">DSM 45809</strain>
    </source>
</reference>
<organism evidence="3 4">
    <name type="scientific">Actinoplanes octamycinicus</name>
    <dbReference type="NCBI Taxonomy" id="135948"/>
    <lineage>
        <taxon>Bacteria</taxon>
        <taxon>Bacillati</taxon>
        <taxon>Actinomycetota</taxon>
        <taxon>Actinomycetes</taxon>
        <taxon>Micromonosporales</taxon>
        <taxon>Micromonosporaceae</taxon>
        <taxon>Actinoplanes</taxon>
    </lineage>
</organism>
<feature type="domain" description="AB hydrolase-1" evidence="2">
    <location>
        <begin position="17"/>
        <end position="255"/>
    </location>
</feature>
<protein>
    <submittedName>
        <fullName evidence="3">Pimeloyl-ACP methyl ester carboxylesterase</fullName>
    </submittedName>
</protein>
<accession>A0A7W7H0I6</accession>
<dbReference type="Gene3D" id="3.40.50.1820">
    <property type="entry name" value="alpha/beta hydrolase"/>
    <property type="match status" value="1"/>
</dbReference>
<dbReference type="Proteomes" id="UP000546162">
    <property type="component" value="Unassembled WGS sequence"/>
</dbReference>
<name>A0A7W7H0I6_9ACTN</name>
<dbReference type="AlphaFoldDB" id="A0A7W7H0I6"/>
<dbReference type="RefSeq" id="WP_185042135.1">
    <property type="nucleotide sequence ID" value="NZ_BAABFG010000005.1"/>
</dbReference>
<dbReference type="Pfam" id="PF12697">
    <property type="entry name" value="Abhydrolase_6"/>
    <property type="match status" value="1"/>
</dbReference>
<dbReference type="InterPro" id="IPR000073">
    <property type="entry name" value="AB_hydrolase_1"/>
</dbReference>
<dbReference type="InterPro" id="IPR029058">
    <property type="entry name" value="AB_hydrolase_fold"/>
</dbReference>
<sequence>MTSLAFDHATAGAGLPIVFIHAGVADRRMWDPQWHRLAGDHPLVRLDLRGFGESATPPDGPLSHPAEVIGTLAGLGIDRCHLVAASMGAGVAVEVALTAPDLVASLLLAPPGGSLLAELTDDLKAFFEAERTALAAGDLDAAVEANIAAWVVGPGRDPATVDREVQDAVRRMQRRAFDIQENWPAEPDEVELDPPALDRLAEVRARTLVLVGAHDLATTLDAADRLCAGLPDVRRVDWPDVAHLPSLEQPDRFHALLLDWLAG</sequence>
<keyword evidence="1" id="KW-0378">Hydrolase</keyword>
<dbReference type="PRINTS" id="PR00111">
    <property type="entry name" value="ABHYDROLASE"/>
</dbReference>
<comment type="caution">
    <text evidence="3">The sequence shown here is derived from an EMBL/GenBank/DDBJ whole genome shotgun (WGS) entry which is preliminary data.</text>
</comment>